<dbReference type="GO" id="GO:0016747">
    <property type="term" value="F:acyltransferase activity, transferring groups other than amino-acyl groups"/>
    <property type="evidence" value="ECO:0007669"/>
    <property type="project" value="TreeGrafter"/>
</dbReference>
<dbReference type="PANTHER" id="PTHR31642">
    <property type="entry name" value="TRICHOTHECENE 3-O-ACETYLTRANSFERASE"/>
    <property type="match status" value="1"/>
</dbReference>
<dbReference type="EMBL" id="JACGWM010000003">
    <property type="protein sequence ID" value="KAL0383798.1"/>
    <property type="molecule type" value="Genomic_DNA"/>
</dbReference>
<evidence type="ECO:0000313" key="2">
    <source>
        <dbReference type="EMBL" id="KAL0383798.1"/>
    </source>
</evidence>
<evidence type="ECO:0000256" key="1">
    <source>
        <dbReference type="ARBA" id="ARBA00009861"/>
    </source>
</evidence>
<organism evidence="2">
    <name type="scientific">Sesamum calycinum</name>
    <dbReference type="NCBI Taxonomy" id="2727403"/>
    <lineage>
        <taxon>Eukaryota</taxon>
        <taxon>Viridiplantae</taxon>
        <taxon>Streptophyta</taxon>
        <taxon>Embryophyta</taxon>
        <taxon>Tracheophyta</taxon>
        <taxon>Spermatophyta</taxon>
        <taxon>Magnoliopsida</taxon>
        <taxon>eudicotyledons</taxon>
        <taxon>Gunneridae</taxon>
        <taxon>Pentapetalae</taxon>
        <taxon>asterids</taxon>
        <taxon>lamiids</taxon>
        <taxon>Lamiales</taxon>
        <taxon>Pedaliaceae</taxon>
        <taxon>Sesamum</taxon>
    </lineage>
</organism>
<dbReference type="InterPro" id="IPR050317">
    <property type="entry name" value="Plant_Fungal_Acyltransferase"/>
</dbReference>
<comment type="similarity">
    <text evidence="1">Belongs to the plant acyltransferase family.</text>
</comment>
<gene>
    <name evidence="2" type="ORF">Scaly_0667100</name>
</gene>
<comment type="caution">
    <text evidence="2">The sequence shown here is derived from an EMBL/GenBank/DDBJ whole genome shotgun (WGS) entry which is preliminary data.</text>
</comment>
<dbReference type="PANTHER" id="PTHR31642:SF189">
    <property type="entry name" value="ACYLTRANSFERASE GLAUCE"/>
    <property type="match status" value="1"/>
</dbReference>
<accession>A0AAW2RUR2</accession>
<sequence length="169" mass="18958">MSWLMVQPPSLHWKSSLPSITKPLAIISCHSHHLLAARSPPHMEFPHAEFFQPDLPVLGPSGIQLQNRSFGGAKLCQMTPIKYNKDRVSTLLNAADLKSRVNPPLPDSYCSNAVLVTYSSATCEDLEKWRFSKLVEMVSEGPKRVTDEYVRSVIDWLEINKGLPCGSIW</sequence>
<dbReference type="Pfam" id="PF02458">
    <property type="entry name" value="Transferase"/>
    <property type="match status" value="1"/>
</dbReference>
<proteinExistence type="inferred from homology"/>
<protein>
    <submittedName>
        <fullName evidence="2">Uncharacterized protein</fullName>
    </submittedName>
</protein>
<reference evidence="2" key="1">
    <citation type="submission" date="2020-06" db="EMBL/GenBank/DDBJ databases">
        <authorList>
            <person name="Li T."/>
            <person name="Hu X."/>
            <person name="Zhang T."/>
            <person name="Song X."/>
            <person name="Zhang H."/>
            <person name="Dai N."/>
            <person name="Sheng W."/>
            <person name="Hou X."/>
            <person name="Wei L."/>
        </authorList>
    </citation>
    <scope>NUCLEOTIDE SEQUENCE</scope>
    <source>
        <strain evidence="2">KEN8</strain>
        <tissue evidence="2">Leaf</tissue>
    </source>
</reference>
<name>A0AAW2RUR2_9LAMI</name>
<reference evidence="2" key="2">
    <citation type="journal article" date="2024" name="Plant">
        <title>Genomic evolution and insights into agronomic trait innovations of Sesamum species.</title>
        <authorList>
            <person name="Miao H."/>
            <person name="Wang L."/>
            <person name="Qu L."/>
            <person name="Liu H."/>
            <person name="Sun Y."/>
            <person name="Le M."/>
            <person name="Wang Q."/>
            <person name="Wei S."/>
            <person name="Zheng Y."/>
            <person name="Lin W."/>
            <person name="Duan Y."/>
            <person name="Cao H."/>
            <person name="Xiong S."/>
            <person name="Wang X."/>
            <person name="Wei L."/>
            <person name="Li C."/>
            <person name="Ma Q."/>
            <person name="Ju M."/>
            <person name="Zhao R."/>
            <person name="Li G."/>
            <person name="Mu C."/>
            <person name="Tian Q."/>
            <person name="Mei H."/>
            <person name="Zhang T."/>
            <person name="Gao T."/>
            <person name="Zhang H."/>
        </authorList>
    </citation>
    <scope>NUCLEOTIDE SEQUENCE</scope>
    <source>
        <strain evidence="2">KEN8</strain>
    </source>
</reference>
<dbReference type="InterPro" id="IPR023213">
    <property type="entry name" value="CAT-like_dom_sf"/>
</dbReference>
<dbReference type="Gene3D" id="3.30.559.10">
    <property type="entry name" value="Chloramphenicol acetyltransferase-like domain"/>
    <property type="match status" value="1"/>
</dbReference>
<dbReference type="AlphaFoldDB" id="A0AAW2RUR2"/>